<dbReference type="SUPFAM" id="SSF53067">
    <property type="entry name" value="Actin-like ATPase domain"/>
    <property type="match status" value="1"/>
</dbReference>
<dbReference type="RefSeq" id="WP_110759638.1">
    <property type="nucleotide sequence ID" value="NZ_PRLG01000020.1"/>
</dbReference>
<evidence type="ECO:0000259" key="1">
    <source>
        <dbReference type="Pfam" id="PF17989"/>
    </source>
</evidence>
<name>A0A2W0C633_9BACL</name>
<dbReference type="Proteomes" id="UP000247459">
    <property type="component" value="Unassembled WGS sequence"/>
</dbReference>
<gene>
    <name evidence="3" type="ORF">PIL02S_03309</name>
</gene>
<comment type="caution">
    <text evidence="3">The sequence shown here is derived from an EMBL/GenBank/DDBJ whole genome shotgun (WGS) entry which is preliminary data.</text>
</comment>
<organism evidence="3 4">
    <name type="scientific">Paenibacillus illinoisensis</name>
    <dbReference type="NCBI Taxonomy" id="59845"/>
    <lineage>
        <taxon>Bacteria</taxon>
        <taxon>Bacillati</taxon>
        <taxon>Bacillota</taxon>
        <taxon>Bacilli</taxon>
        <taxon>Bacillales</taxon>
        <taxon>Paenibacillaceae</taxon>
        <taxon>Paenibacillus</taxon>
    </lineage>
</organism>
<dbReference type="Pfam" id="PF21522">
    <property type="entry name" value="MreB-like_C"/>
    <property type="match status" value="1"/>
</dbReference>
<evidence type="ECO:0000259" key="2">
    <source>
        <dbReference type="Pfam" id="PF21522"/>
    </source>
</evidence>
<dbReference type="InterPro" id="IPR043129">
    <property type="entry name" value="ATPase_NBD"/>
</dbReference>
<dbReference type="InterPro" id="IPR040607">
    <property type="entry name" value="ALP_N"/>
</dbReference>
<sequence length="323" mass="36933">MPLNVLEDLCVIDLGFSYTKGKKNKINFLQPSVAGEPQDMYEQNVKPNYFSYNEELFIGDLAQKYSDIKYFTLKDNKSEAMTSDVLLKTALGYLNRSKPFNLVTGLPVLFYFNQLDDMENLLGSLSDQSTYNIKKGNRIISDININIDKFKIYPQGYGIAMSHLLDKNGDLINKHIAKKKILVIDLGFYTLNLLGMDKLDIMKESTSVLLGVEKAYKLLRKYLIENVGKAPSIYEMDQYVKSGIYEGLNIKPLIHRAFRALASQIQNEIESLNIKFDYYFVGGGAAHRVYEMLDLSNKLLFDQLAQIEGYENAGVRKWRKNQS</sequence>
<proteinExistence type="predicted"/>
<dbReference type="EMBL" id="PRLG01000020">
    <property type="protein sequence ID" value="PYY28163.1"/>
    <property type="molecule type" value="Genomic_DNA"/>
</dbReference>
<accession>A0A2W0C633</accession>
<dbReference type="OrthoDB" id="5412507at2"/>
<dbReference type="CDD" id="cd24025">
    <property type="entry name" value="ASKHA_NBD_ParM_pCBH-like"/>
    <property type="match status" value="1"/>
</dbReference>
<protein>
    <submittedName>
        <fullName evidence="3">Uncharacterized protein</fullName>
    </submittedName>
</protein>
<dbReference type="Pfam" id="PF17989">
    <property type="entry name" value="ALP_N"/>
    <property type="match status" value="1"/>
</dbReference>
<evidence type="ECO:0000313" key="3">
    <source>
        <dbReference type="EMBL" id="PYY28163.1"/>
    </source>
</evidence>
<evidence type="ECO:0000313" key="4">
    <source>
        <dbReference type="Proteomes" id="UP000247459"/>
    </source>
</evidence>
<dbReference type="AlphaFoldDB" id="A0A2W0C633"/>
<feature type="domain" description="Actin-like protein N-terminal" evidence="1">
    <location>
        <begin position="12"/>
        <end position="158"/>
    </location>
</feature>
<feature type="domain" description="Actin homologue MreB-like C-terminal" evidence="2">
    <location>
        <begin position="183"/>
        <end position="286"/>
    </location>
</feature>
<dbReference type="InterPro" id="IPR049067">
    <property type="entry name" value="MreB-like_C"/>
</dbReference>
<reference evidence="3 4" key="1">
    <citation type="submission" date="2018-01" db="EMBL/GenBank/DDBJ databases">
        <title>Genome sequence of the PGP bacterium Paenibacillus illinoisensis E3.</title>
        <authorList>
            <person name="Rolli E."/>
            <person name="Marasco R."/>
            <person name="Bessem C."/>
            <person name="Michoud G."/>
            <person name="Gaiarsa S."/>
            <person name="Borin S."/>
            <person name="Daffonchio D."/>
        </authorList>
    </citation>
    <scope>NUCLEOTIDE SEQUENCE [LARGE SCALE GENOMIC DNA]</scope>
    <source>
        <strain evidence="3 4">E3</strain>
    </source>
</reference>
<dbReference type="Gene3D" id="3.30.420.40">
    <property type="match status" value="2"/>
</dbReference>